<name>A0A4Y2H778_ARAVE</name>
<keyword evidence="2" id="KW-1185">Reference proteome</keyword>
<comment type="caution">
    <text evidence="1">The sequence shown here is derived from an EMBL/GenBank/DDBJ whole genome shotgun (WGS) entry which is preliminary data.</text>
</comment>
<protein>
    <recommendedName>
        <fullName evidence="3">Helitron helicase-like domain-containing protein</fullName>
    </recommendedName>
</protein>
<sequence>MILTAGQVEYNEIANYIDVRYVSAPEAMWRLLGSHMHGRSHAVMRLPVHLPNQKRVMFKNGNEEEAARSRQTMLESWFQLNQSDPDAQTLLYTDIPYNYVYDRNNWKRRKRGGNKIVARMYVVNVKDAKRFYIRMLLLHVPGATSFKFLRTVNNVIYDTFKQAAFHRHLLNSDEEWDHCLHDASTYQMPKQLRQTFAFILCFCNPTNVLELWNKYSIDMSLDYLRNNIEAASWNLALHDINATFGQHGLSCASIGLPVPTGNAIEVQPYNQDEEREESEQRISSLNREQLAAFETITTAIGNNNENNRYFFGWPWRFWQNFSLFNIIIFHSG</sequence>
<organism evidence="1 2">
    <name type="scientific">Araneus ventricosus</name>
    <name type="common">Orbweaver spider</name>
    <name type="synonym">Epeira ventricosa</name>
    <dbReference type="NCBI Taxonomy" id="182803"/>
    <lineage>
        <taxon>Eukaryota</taxon>
        <taxon>Metazoa</taxon>
        <taxon>Ecdysozoa</taxon>
        <taxon>Arthropoda</taxon>
        <taxon>Chelicerata</taxon>
        <taxon>Arachnida</taxon>
        <taxon>Araneae</taxon>
        <taxon>Araneomorphae</taxon>
        <taxon>Entelegynae</taxon>
        <taxon>Araneoidea</taxon>
        <taxon>Araneidae</taxon>
        <taxon>Araneus</taxon>
    </lineage>
</organism>
<evidence type="ECO:0008006" key="3">
    <source>
        <dbReference type="Google" id="ProtNLM"/>
    </source>
</evidence>
<reference evidence="1 2" key="1">
    <citation type="journal article" date="2019" name="Sci. Rep.">
        <title>Orb-weaving spider Araneus ventricosus genome elucidates the spidroin gene catalogue.</title>
        <authorList>
            <person name="Kono N."/>
            <person name="Nakamura H."/>
            <person name="Ohtoshi R."/>
            <person name="Moran D.A.P."/>
            <person name="Shinohara A."/>
            <person name="Yoshida Y."/>
            <person name="Fujiwara M."/>
            <person name="Mori M."/>
            <person name="Tomita M."/>
            <person name="Arakawa K."/>
        </authorList>
    </citation>
    <scope>NUCLEOTIDE SEQUENCE [LARGE SCALE GENOMIC DNA]</scope>
</reference>
<dbReference type="PANTHER" id="PTHR10492:SF57">
    <property type="entry name" value="ATP-DEPENDENT DNA HELICASE"/>
    <property type="match status" value="1"/>
</dbReference>
<dbReference type="PANTHER" id="PTHR10492">
    <property type="match status" value="1"/>
</dbReference>
<proteinExistence type="predicted"/>
<evidence type="ECO:0000313" key="2">
    <source>
        <dbReference type="Proteomes" id="UP000499080"/>
    </source>
</evidence>
<evidence type="ECO:0000313" key="1">
    <source>
        <dbReference type="EMBL" id="GBM60845.1"/>
    </source>
</evidence>
<dbReference type="AlphaFoldDB" id="A0A4Y2H778"/>
<accession>A0A4Y2H778</accession>
<gene>
    <name evidence="1" type="ORF">AVEN_179001_1</name>
</gene>
<dbReference type="Proteomes" id="UP000499080">
    <property type="component" value="Unassembled WGS sequence"/>
</dbReference>
<dbReference type="OrthoDB" id="7789720at2759"/>
<dbReference type="EMBL" id="BGPR01001742">
    <property type="protein sequence ID" value="GBM60845.1"/>
    <property type="molecule type" value="Genomic_DNA"/>
</dbReference>